<accession>A0A645HB45</accession>
<protein>
    <recommendedName>
        <fullName evidence="2">DUF4143 domain-containing protein</fullName>
    </recommendedName>
</protein>
<organism evidence="1">
    <name type="scientific">bioreactor metagenome</name>
    <dbReference type="NCBI Taxonomy" id="1076179"/>
    <lineage>
        <taxon>unclassified sequences</taxon>
        <taxon>metagenomes</taxon>
        <taxon>ecological metagenomes</taxon>
    </lineage>
</organism>
<evidence type="ECO:0000313" key="1">
    <source>
        <dbReference type="EMBL" id="MPN35349.1"/>
    </source>
</evidence>
<sequence length="139" mass="16033">MDISGKELLDISSKYYFEDIGIRNHLVHGFAPKDRAKIIENAVYLSLAQQGWTIRTGRMNNDKEIDFVATHGDKQVYVQVCEQFNTKKKIETEFGNLLVPRDAHPRYVITMDETLDGSSQDGIKVYSLRHWLRTTIPTM</sequence>
<dbReference type="PANTHER" id="PTHR33295:SF20">
    <property type="entry name" value="ATPASE"/>
    <property type="match status" value="1"/>
</dbReference>
<dbReference type="PANTHER" id="PTHR33295">
    <property type="entry name" value="ATPASE"/>
    <property type="match status" value="1"/>
</dbReference>
<dbReference type="AlphaFoldDB" id="A0A645HB45"/>
<proteinExistence type="predicted"/>
<dbReference type="EMBL" id="VSSQ01088876">
    <property type="protein sequence ID" value="MPN35349.1"/>
    <property type="molecule type" value="Genomic_DNA"/>
</dbReference>
<evidence type="ECO:0008006" key="2">
    <source>
        <dbReference type="Google" id="ProtNLM"/>
    </source>
</evidence>
<comment type="caution">
    <text evidence="1">The sequence shown here is derived from an EMBL/GenBank/DDBJ whole genome shotgun (WGS) entry which is preliminary data.</text>
</comment>
<name>A0A645HB45_9ZZZZ</name>
<gene>
    <name evidence="1" type="ORF">SDC9_182847</name>
</gene>
<reference evidence="1" key="1">
    <citation type="submission" date="2019-08" db="EMBL/GenBank/DDBJ databases">
        <authorList>
            <person name="Kucharzyk K."/>
            <person name="Murdoch R.W."/>
            <person name="Higgins S."/>
            <person name="Loffler F."/>
        </authorList>
    </citation>
    <scope>NUCLEOTIDE SEQUENCE</scope>
</reference>